<dbReference type="OrthoDB" id="5969272at2759"/>
<sequence length="216" mass="24596">MLYKPVYLKPKPRELKVDPPEGRPPPIPPPAYWGVPTLQPPPPSPEPGVERHEDSMPDVEVQDENLERLPMLIASYKIVVPVEATRDVLAGRVPYVLVDNEGMTVFKPVHVFAALKLKKKTIHRLEDYASVGAHERILETKPVTRIGLGYRRKYISPELVGRGIYHPIEPIFRLEDYGAEAVKKQLAMRRLLQTKTLYKPKPFDPEVLGRNIFVSL</sequence>
<keyword evidence="3" id="KW-1185">Reference proteome</keyword>
<gene>
    <name evidence="2" type="ORF">CALMAC_LOCUS5462</name>
</gene>
<evidence type="ECO:0000256" key="1">
    <source>
        <dbReference type="SAM" id="MobiDB-lite"/>
    </source>
</evidence>
<evidence type="ECO:0000313" key="2">
    <source>
        <dbReference type="EMBL" id="VEN41730.1"/>
    </source>
</evidence>
<dbReference type="AlphaFoldDB" id="A0A653C1J9"/>
<accession>A0A653C1J9</accession>
<feature type="non-terminal residue" evidence="2">
    <location>
        <position position="216"/>
    </location>
</feature>
<protein>
    <submittedName>
        <fullName evidence="2">Uncharacterized protein</fullName>
    </submittedName>
</protein>
<evidence type="ECO:0000313" key="3">
    <source>
        <dbReference type="Proteomes" id="UP000410492"/>
    </source>
</evidence>
<feature type="compositionally biased region" description="Basic and acidic residues" evidence="1">
    <location>
        <begin position="11"/>
        <end position="21"/>
    </location>
</feature>
<proteinExistence type="predicted"/>
<feature type="region of interest" description="Disordered" evidence="1">
    <location>
        <begin position="1"/>
        <end position="55"/>
    </location>
</feature>
<dbReference type="EMBL" id="CAACVG010006790">
    <property type="protein sequence ID" value="VEN41730.1"/>
    <property type="molecule type" value="Genomic_DNA"/>
</dbReference>
<organism evidence="2 3">
    <name type="scientific">Callosobruchus maculatus</name>
    <name type="common">Southern cowpea weevil</name>
    <name type="synonym">Pulse bruchid</name>
    <dbReference type="NCBI Taxonomy" id="64391"/>
    <lineage>
        <taxon>Eukaryota</taxon>
        <taxon>Metazoa</taxon>
        <taxon>Ecdysozoa</taxon>
        <taxon>Arthropoda</taxon>
        <taxon>Hexapoda</taxon>
        <taxon>Insecta</taxon>
        <taxon>Pterygota</taxon>
        <taxon>Neoptera</taxon>
        <taxon>Endopterygota</taxon>
        <taxon>Coleoptera</taxon>
        <taxon>Polyphaga</taxon>
        <taxon>Cucujiformia</taxon>
        <taxon>Chrysomeloidea</taxon>
        <taxon>Chrysomelidae</taxon>
        <taxon>Bruchinae</taxon>
        <taxon>Bruchini</taxon>
        <taxon>Callosobruchus</taxon>
    </lineage>
</organism>
<dbReference type="Proteomes" id="UP000410492">
    <property type="component" value="Unassembled WGS sequence"/>
</dbReference>
<name>A0A653C1J9_CALMS</name>
<reference evidence="2 3" key="1">
    <citation type="submission" date="2019-01" db="EMBL/GenBank/DDBJ databases">
        <authorList>
            <person name="Sayadi A."/>
        </authorList>
    </citation>
    <scope>NUCLEOTIDE SEQUENCE [LARGE SCALE GENOMIC DNA]</scope>
</reference>
<feature type="compositionally biased region" description="Pro residues" evidence="1">
    <location>
        <begin position="22"/>
        <end position="31"/>
    </location>
</feature>